<dbReference type="EMBL" id="KN837343">
    <property type="protein sequence ID" value="KIJ27215.1"/>
    <property type="molecule type" value="Genomic_DNA"/>
</dbReference>
<feature type="compositionally biased region" description="Pro residues" evidence="1">
    <location>
        <begin position="133"/>
        <end position="143"/>
    </location>
</feature>
<evidence type="ECO:0000313" key="2">
    <source>
        <dbReference type="EMBL" id="KIJ27215.1"/>
    </source>
</evidence>
<gene>
    <name evidence="2" type="ORF">M422DRAFT_271646</name>
</gene>
<dbReference type="Proteomes" id="UP000054279">
    <property type="component" value="Unassembled WGS sequence"/>
</dbReference>
<evidence type="ECO:0000256" key="1">
    <source>
        <dbReference type="SAM" id="MobiDB-lite"/>
    </source>
</evidence>
<dbReference type="AlphaFoldDB" id="A0A0C9UPE5"/>
<protein>
    <submittedName>
        <fullName evidence="2">Uncharacterized protein</fullName>
    </submittedName>
</protein>
<dbReference type="HOGENOM" id="CLU_1225455_0_0_1"/>
<organism evidence="2 3">
    <name type="scientific">Sphaerobolus stellatus (strain SS14)</name>
    <dbReference type="NCBI Taxonomy" id="990650"/>
    <lineage>
        <taxon>Eukaryota</taxon>
        <taxon>Fungi</taxon>
        <taxon>Dikarya</taxon>
        <taxon>Basidiomycota</taxon>
        <taxon>Agaricomycotina</taxon>
        <taxon>Agaricomycetes</taxon>
        <taxon>Phallomycetidae</taxon>
        <taxon>Geastrales</taxon>
        <taxon>Sphaerobolaceae</taxon>
        <taxon>Sphaerobolus</taxon>
    </lineage>
</organism>
<name>A0A0C9UPE5_SPHS4</name>
<evidence type="ECO:0000313" key="3">
    <source>
        <dbReference type="Proteomes" id="UP000054279"/>
    </source>
</evidence>
<reference evidence="2 3" key="1">
    <citation type="submission" date="2014-06" db="EMBL/GenBank/DDBJ databases">
        <title>Evolutionary Origins and Diversification of the Mycorrhizal Mutualists.</title>
        <authorList>
            <consortium name="DOE Joint Genome Institute"/>
            <consortium name="Mycorrhizal Genomics Consortium"/>
            <person name="Kohler A."/>
            <person name="Kuo A."/>
            <person name="Nagy L.G."/>
            <person name="Floudas D."/>
            <person name="Copeland A."/>
            <person name="Barry K.W."/>
            <person name="Cichocki N."/>
            <person name="Veneault-Fourrey C."/>
            <person name="LaButti K."/>
            <person name="Lindquist E.A."/>
            <person name="Lipzen A."/>
            <person name="Lundell T."/>
            <person name="Morin E."/>
            <person name="Murat C."/>
            <person name="Riley R."/>
            <person name="Ohm R."/>
            <person name="Sun H."/>
            <person name="Tunlid A."/>
            <person name="Henrissat B."/>
            <person name="Grigoriev I.V."/>
            <person name="Hibbett D.S."/>
            <person name="Martin F."/>
        </authorList>
    </citation>
    <scope>NUCLEOTIDE SEQUENCE [LARGE SCALE GENOMIC DNA]</scope>
    <source>
        <strain evidence="2 3">SS14</strain>
    </source>
</reference>
<accession>A0A0C9UPE5</accession>
<sequence length="226" mass="24862">MDSAPQNDHIFWQYLAALFLAVEEHCTAASAPHGYLPWAICNGQACNTYKAWHEIRQARLQLYSGSHNFENRREFFGIPSELGADTLVRALRGHFANKAWILKRTRGSRGLGHGRGGRNHRIDSGGSNNGNNPNPPPLPPAPLPTNSSTPINRLNIDKIEKASETPQQSHRVMSALSDLTIHPNSSTTDIRACATTPGIEVDAEGKIDSSIIQRNSNGSLFRHLWG</sequence>
<keyword evidence="3" id="KW-1185">Reference proteome</keyword>
<proteinExistence type="predicted"/>
<feature type="region of interest" description="Disordered" evidence="1">
    <location>
        <begin position="107"/>
        <end position="151"/>
    </location>
</feature>